<reference evidence="2 3" key="2">
    <citation type="journal article" date="2011" name="Stand. Genomic Sci.">
        <title>Complete genome sequence of Isosphaera pallida type strain (IS1B).</title>
        <authorList>
            <consortium name="US DOE Joint Genome Institute (JGI-PGF)"/>
            <person name="Goker M."/>
            <person name="Cleland D."/>
            <person name="Saunders E."/>
            <person name="Lapidus A."/>
            <person name="Nolan M."/>
            <person name="Lucas S."/>
            <person name="Hammon N."/>
            <person name="Deshpande S."/>
            <person name="Cheng J.F."/>
            <person name="Tapia R."/>
            <person name="Han C."/>
            <person name="Goodwin L."/>
            <person name="Pitluck S."/>
            <person name="Liolios K."/>
            <person name="Pagani I."/>
            <person name="Ivanova N."/>
            <person name="Mavromatis K."/>
            <person name="Pati A."/>
            <person name="Chen A."/>
            <person name="Palaniappan K."/>
            <person name="Land M."/>
            <person name="Hauser L."/>
            <person name="Chang Y.J."/>
            <person name="Jeffries C.D."/>
            <person name="Detter J.C."/>
            <person name="Beck B."/>
            <person name="Woyke T."/>
            <person name="Bristow J."/>
            <person name="Eisen J.A."/>
            <person name="Markowitz V."/>
            <person name="Hugenholtz P."/>
            <person name="Kyrpides N.C."/>
            <person name="Klenk H.P."/>
        </authorList>
    </citation>
    <scope>NUCLEOTIDE SEQUENCE [LARGE SCALE GENOMIC DNA]</scope>
    <source>
        <strain evidence="3">ATCC 43644 / DSM 9630 / IS1B</strain>
    </source>
</reference>
<dbReference type="RefSeq" id="WP_013563912.1">
    <property type="nucleotide sequence ID" value="NC_014962.1"/>
</dbReference>
<protein>
    <submittedName>
        <fullName evidence="2">Uncharacterized protein</fullName>
    </submittedName>
</protein>
<dbReference type="EMBL" id="CP002353">
    <property type="protein sequence ID" value="ADV61623.1"/>
    <property type="molecule type" value="Genomic_DNA"/>
</dbReference>
<feature type="region of interest" description="Disordered" evidence="1">
    <location>
        <begin position="159"/>
        <end position="269"/>
    </location>
</feature>
<keyword evidence="3" id="KW-1185">Reference proteome</keyword>
<feature type="compositionally biased region" description="Basic and acidic residues" evidence="1">
    <location>
        <begin position="218"/>
        <end position="236"/>
    </location>
</feature>
<gene>
    <name evidence="2" type="ordered locus">Isop_1034</name>
</gene>
<dbReference type="AlphaFoldDB" id="E8R436"/>
<evidence type="ECO:0000313" key="2">
    <source>
        <dbReference type="EMBL" id="ADV61623.1"/>
    </source>
</evidence>
<feature type="compositionally biased region" description="Gly residues" evidence="1">
    <location>
        <begin position="196"/>
        <end position="207"/>
    </location>
</feature>
<feature type="compositionally biased region" description="Basic and acidic residues" evidence="1">
    <location>
        <begin position="159"/>
        <end position="169"/>
    </location>
</feature>
<feature type="compositionally biased region" description="Low complexity" evidence="1">
    <location>
        <begin position="185"/>
        <end position="195"/>
    </location>
</feature>
<dbReference type="Proteomes" id="UP000008631">
    <property type="component" value="Chromosome"/>
</dbReference>
<proteinExistence type="predicted"/>
<sequence>MANQFVEGFKSFALSHGEKVAVGVGCATFMTLSFLALSKEKFPIKPDEVKEAAIQAQTNLNRDQDDEQVLEVITVENGVDNEQARFEEKFQKRESVKVTAADFQVPRPWLVQEPGAGVMRDNLKVIPPTKLRGAAGRGGAWVYALDARGNRIEIDPEAEAAKKAEEEKKKSSRPRSSGVGGRPGMMGSSGMMAGMDGMGGPGSGMIGMPGASGATESARQKREREEAERRDQERRANRFTSGSRADLKKAENNAGDNATPEPAGPPKSYKEELRGLRWVVLTALFDNDQQRELWANALKIEKSMAYPNYKEVQVQRQALRLDGTWSNWQLVDNERNRRVTDNLPEEDVDFSDPSVRLTGTLVDRLPFLRVGFWVGSEPGELVPDEAKTLPKNNQNLGMGYGGMMDGMGLMMGGGRPGGMMSGPGSAMGSAGMMMGGGRPGGMMSGPGGGSMLGMMDGMDDRGPGMNMSSGMGMMGMGGLDQAANYPKSDQETVMVRYLDTSVDPETTYRYRIRVVLYNPNYGREDVLPGVDTASLELFSDWSEPTEPITVPADLAIHLVGAAPVSGNPRDRKDAMTYQLSLWDESYGVTIVRDFNAAPGEIVGKMERTRYADYSGDTVEVQTVPIDFASDKLMLDGFGGSVAMPDLGDRLPPTFELPPIAFLLAADGRIIIREAANDGSDPNRIEMKKSYYRELQENGKKSKSTMMDFMGMFGEEDRGAGGRN</sequence>
<evidence type="ECO:0000256" key="1">
    <source>
        <dbReference type="SAM" id="MobiDB-lite"/>
    </source>
</evidence>
<dbReference type="HOGENOM" id="CLU_432688_0_0_0"/>
<organism evidence="2 3">
    <name type="scientific">Isosphaera pallida (strain ATCC 43644 / DSM 9630 / IS1B)</name>
    <dbReference type="NCBI Taxonomy" id="575540"/>
    <lineage>
        <taxon>Bacteria</taxon>
        <taxon>Pseudomonadati</taxon>
        <taxon>Planctomycetota</taxon>
        <taxon>Planctomycetia</taxon>
        <taxon>Isosphaerales</taxon>
        <taxon>Isosphaeraceae</taxon>
        <taxon>Isosphaera</taxon>
    </lineage>
</organism>
<dbReference type="KEGG" id="ipa:Isop_1034"/>
<dbReference type="InParanoid" id="E8R436"/>
<feature type="compositionally biased region" description="Low complexity" evidence="1">
    <location>
        <begin position="208"/>
        <end position="217"/>
    </location>
</feature>
<reference key="1">
    <citation type="submission" date="2010-11" db="EMBL/GenBank/DDBJ databases">
        <title>The complete sequence of chromosome of Isophaera pallida ATCC 43644.</title>
        <authorList>
            <consortium name="US DOE Joint Genome Institute (JGI-PGF)"/>
            <person name="Lucas S."/>
            <person name="Copeland A."/>
            <person name="Lapidus A."/>
            <person name="Bruce D."/>
            <person name="Goodwin L."/>
            <person name="Pitluck S."/>
            <person name="Kyrpides N."/>
            <person name="Mavromatis K."/>
            <person name="Pagani I."/>
            <person name="Ivanova N."/>
            <person name="Saunders E."/>
            <person name="Brettin T."/>
            <person name="Detter J.C."/>
            <person name="Han C."/>
            <person name="Tapia R."/>
            <person name="Land M."/>
            <person name="Hauser L."/>
            <person name="Markowitz V."/>
            <person name="Cheng J.-F."/>
            <person name="Hugenholtz P."/>
            <person name="Woyke T."/>
            <person name="Wu D."/>
            <person name="Eisen J.A."/>
        </authorList>
    </citation>
    <scope>NUCLEOTIDE SEQUENCE</scope>
    <source>
        <strain>ATCC 43644</strain>
    </source>
</reference>
<accession>E8R436</accession>
<name>E8R436_ISOPI</name>
<evidence type="ECO:0000313" key="3">
    <source>
        <dbReference type="Proteomes" id="UP000008631"/>
    </source>
</evidence>
<dbReference type="OrthoDB" id="258914at2"/>